<keyword evidence="4 5" id="KW-0472">Membrane</keyword>
<dbReference type="InterPro" id="IPR017871">
    <property type="entry name" value="ABC_transporter-like_CS"/>
</dbReference>
<evidence type="ECO:0000256" key="5">
    <source>
        <dbReference type="SAM" id="Phobius"/>
    </source>
</evidence>
<dbReference type="InterPro" id="IPR003439">
    <property type="entry name" value="ABC_transporter-like_ATP-bd"/>
</dbReference>
<dbReference type="SUPFAM" id="SSF90123">
    <property type="entry name" value="ABC transporter transmembrane region"/>
    <property type="match status" value="1"/>
</dbReference>
<dbReference type="InterPro" id="IPR011527">
    <property type="entry name" value="ABC1_TM_dom"/>
</dbReference>
<dbReference type="PANTHER" id="PTHR24221">
    <property type="entry name" value="ATP-BINDING CASSETTE SUB-FAMILY B"/>
    <property type="match status" value="1"/>
</dbReference>
<feature type="domain" description="ABC transmembrane type-1" evidence="7">
    <location>
        <begin position="29"/>
        <end position="311"/>
    </location>
</feature>
<feature type="transmembrane region" description="Helical" evidence="5">
    <location>
        <begin position="275"/>
        <end position="296"/>
    </location>
</feature>
<dbReference type="GO" id="GO:0034040">
    <property type="term" value="F:ATPase-coupled lipid transmembrane transporter activity"/>
    <property type="evidence" value="ECO:0007669"/>
    <property type="project" value="TreeGrafter"/>
</dbReference>
<keyword evidence="3 5" id="KW-1133">Transmembrane helix</keyword>
<evidence type="ECO:0000313" key="9">
    <source>
        <dbReference type="Proteomes" id="UP000177187"/>
    </source>
</evidence>
<comment type="caution">
    <text evidence="8">The sequence shown here is derived from an EMBL/GenBank/DDBJ whole genome shotgun (WGS) entry which is preliminary data.</text>
</comment>
<evidence type="ECO:0000259" key="7">
    <source>
        <dbReference type="PROSITE" id="PS50929"/>
    </source>
</evidence>
<feature type="transmembrane region" description="Helical" evidence="5">
    <location>
        <begin position="241"/>
        <end position="263"/>
    </location>
</feature>
<dbReference type="PROSITE" id="PS50893">
    <property type="entry name" value="ABC_TRANSPORTER_2"/>
    <property type="match status" value="1"/>
</dbReference>
<dbReference type="Gene3D" id="1.20.1560.10">
    <property type="entry name" value="ABC transporter type 1, transmembrane domain"/>
    <property type="match status" value="1"/>
</dbReference>
<dbReference type="GO" id="GO:0005886">
    <property type="term" value="C:plasma membrane"/>
    <property type="evidence" value="ECO:0007669"/>
    <property type="project" value="UniProtKB-SubCell"/>
</dbReference>
<feature type="domain" description="ABC transporter" evidence="6">
    <location>
        <begin position="341"/>
        <end position="504"/>
    </location>
</feature>
<dbReference type="GO" id="GO:0140359">
    <property type="term" value="F:ABC-type transporter activity"/>
    <property type="evidence" value="ECO:0007669"/>
    <property type="project" value="InterPro"/>
</dbReference>
<evidence type="ECO:0000256" key="2">
    <source>
        <dbReference type="ARBA" id="ARBA00022692"/>
    </source>
</evidence>
<dbReference type="AlphaFoldDB" id="A0A1F5F5D0"/>
<dbReference type="STRING" id="1817816.A2Y64_04335"/>
<dbReference type="PROSITE" id="PS00211">
    <property type="entry name" value="ABC_TRANSPORTER_1"/>
    <property type="match status" value="1"/>
</dbReference>
<dbReference type="EMBL" id="MFAF01000091">
    <property type="protein sequence ID" value="OGD74848.1"/>
    <property type="molecule type" value="Genomic_DNA"/>
</dbReference>
<accession>A0A1F5F5D0</accession>
<evidence type="ECO:0000259" key="6">
    <source>
        <dbReference type="PROSITE" id="PS50893"/>
    </source>
</evidence>
<feature type="non-terminal residue" evidence="8">
    <location>
        <position position="504"/>
    </location>
</feature>
<feature type="transmembrane region" description="Helical" evidence="5">
    <location>
        <begin position="138"/>
        <end position="156"/>
    </location>
</feature>
<keyword evidence="2 5" id="KW-0812">Transmembrane</keyword>
<dbReference type="GO" id="GO:0016887">
    <property type="term" value="F:ATP hydrolysis activity"/>
    <property type="evidence" value="ECO:0007669"/>
    <property type="project" value="InterPro"/>
</dbReference>
<dbReference type="Pfam" id="PF00664">
    <property type="entry name" value="ABC_membrane"/>
    <property type="match status" value="1"/>
</dbReference>
<evidence type="ECO:0000256" key="4">
    <source>
        <dbReference type="ARBA" id="ARBA00023136"/>
    </source>
</evidence>
<dbReference type="InterPro" id="IPR027417">
    <property type="entry name" value="P-loop_NTPase"/>
</dbReference>
<comment type="subcellular location">
    <subcellularLocation>
        <location evidence="1">Cell membrane</location>
        <topology evidence="1">Multi-pass membrane protein</topology>
    </subcellularLocation>
</comment>
<feature type="transmembrane region" description="Helical" evidence="5">
    <location>
        <begin position="61"/>
        <end position="84"/>
    </location>
</feature>
<dbReference type="Proteomes" id="UP000177187">
    <property type="component" value="Unassembled WGS sequence"/>
</dbReference>
<evidence type="ECO:0000256" key="1">
    <source>
        <dbReference type="ARBA" id="ARBA00004651"/>
    </source>
</evidence>
<sequence>MSEKRDSGGLKLALEVLRPWRLRLVGLNLLGLPQVGLGVFLAWAVGYGVDRFLTETDGLQALIPLFLIGLFLVRSGFGVFIQYLSLNLGSRIHLALERRTFAKLLKIPLLDAVGTGEAATSLFHDCAFYAHGVIELDGTLVISLLQAAGLWVYLLVLDWRLAAVVAVAVPVFLLPLHFILRRLRRVSGEFYAENQIYWSRAVDATRAPRLLRGAGAQDSEFRFFSDSGERRRRGMLRQAKYHFLAGPLGEIFAACAIGAAFWLGVDLLGRLAGPVGAQGLSLGGLGSAAVTTVWLLGALKGVFGAAGGVQDTLVMQGRLVKIWGTADEELEGPEPPEWRVLEAENLTFSYPDGAEVFRGVNLALKRGELVHLAGPSGAGKTTLARVLCRLYEPTGGRLHLDGKPLTDYGLGPWRLKTTLVDQEPEFLPGKLADAVAYPDAAGDTGIGELLREVGLGELSREITSGAPELSGGERRRLALARALFHRPELLVLDETTSYVDAELE</sequence>
<evidence type="ECO:0008006" key="10">
    <source>
        <dbReference type="Google" id="ProtNLM"/>
    </source>
</evidence>
<name>A0A1F5F5D0_9BACT</name>
<dbReference type="GO" id="GO:0005524">
    <property type="term" value="F:ATP binding"/>
    <property type="evidence" value="ECO:0007669"/>
    <property type="project" value="InterPro"/>
</dbReference>
<organism evidence="8 9">
    <name type="scientific">Candidatus Coatesbacteria bacterium RBG_13_66_14</name>
    <dbReference type="NCBI Taxonomy" id="1817816"/>
    <lineage>
        <taxon>Bacteria</taxon>
        <taxon>Candidatus Coatesiibacteriota</taxon>
    </lineage>
</organism>
<gene>
    <name evidence="8" type="ORF">A2Y64_04335</name>
</gene>
<evidence type="ECO:0000313" key="8">
    <source>
        <dbReference type="EMBL" id="OGD74848.1"/>
    </source>
</evidence>
<dbReference type="Gene3D" id="3.40.50.300">
    <property type="entry name" value="P-loop containing nucleotide triphosphate hydrolases"/>
    <property type="match status" value="1"/>
</dbReference>
<evidence type="ECO:0000256" key="3">
    <source>
        <dbReference type="ARBA" id="ARBA00022989"/>
    </source>
</evidence>
<dbReference type="PROSITE" id="PS50929">
    <property type="entry name" value="ABC_TM1F"/>
    <property type="match status" value="1"/>
</dbReference>
<feature type="transmembrane region" description="Helical" evidence="5">
    <location>
        <begin position="162"/>
        <end position="180"/>
    </location>
</feature>
<dbReference type="SUPFAM" id="SSF52540">
    <property type="entry name" value="P-loop containing nucleoside triphosphate hydrolases"/>
    <property type="match status" value="1"/>
</dbReference>
<proteinExistence type="predicted"/>
<dbReference type="InterPro" id="IPR039421">
    <property type="entry name" value="Type_1_exporter"/>
</dbReference>
<dbReference type="Pfam" id="PF00005">
    <property type="entry name" value="ABC_tran"/>
    <property type="match status" value="1"/>
</dbReference>
<protein>
    <recommendedName>
        <fullName evidence="10">ABC transmembrane type-1 domain-containing protein</fullName>
    </recommendedName>
</protein>
<dbReference type="PANTHER" id="PTHR24221:SF654">
    <property type="entry name" value="ATP-BINDING CASSETTE SUB-FAMILY B MEMBER 6"/>
    <property type="match status" value="1"/>
</dbReference>
<dbReference type="InterPro" id="IPR036640">
    <property type="entry name" value="ABC1_TM_sf"/>
</dbReference>
<feature type="transmembrane region" description="Helical" evidence="5">
    <location>
        <begin position="27"/>
        <end position="49"/>
    </location>
</feature>
<reference evidence="8 9" key="1">
    <citation type="journal article" date="2016" name="Nat. Commun.">
        <title>Thousands of microbial genomes shed light on interconnected biogeochemical processes in an aquifer system.</title>
        <authorList>
            <person name="Anantharaman K."/>
            <person name="Brown C.T."/>
            <person name="Hug L.A."/>
            <person name="Sharon I."/>
            <person name="Castelle C.J."/>
            <person name="Probst A.J."/>
            <person name="Thomas B.C."/>
            <person name="Singh A."/>
            <person name="Wilkins M.J."/>
            <person name="Karaoz U."/>
            <person name="Brodie E.L."/>
            <person name="Williams K.H."/>
            <person name="Hubbard S.S."/>
            <person name="Banfield J.F."/>
        </authorList>
    </citation>
    <scope>NUCLEOTIDE SEQUENCE [LARGE SCALE GENOMIC DNA]</scope>
</reference>